<dbReference type="PANTHER" id="PTHR46517">
    <property type="entry name" value="FRUCTOSE-2,6-BISPHOSPHATASE TIGAR"/>
    <property type="match status" value="1"/>
</dbReference>
<evidence type="ECO:0000256" key="1">
    <source>
        <dbReference type="ARBA" id="ARBA00022801"/>
    </source>
</evidence>
<organism evidence="2 3">
    <name type="scientific">Kluyveromyces marxianus</name>
    <name type="common">Yeast</name>
    <name type="synonym">Candida kefyr</name>
    <dbReference type="NCBI Taxonomy" id="4911"/>
    <lineage>
        <taxon>Eukaryota</taxon>
        <taxon>Fungi</taxon>
        <taxon>Dikarya</taxon>
        <taxon>Ascomycota</taxon>
        <taxon>Saccharomycotina</taxon>
        <taxon>Saccharomycetes</taxon>
        <taxon>Saccharomycetales</taxon>
        <taxon>Saccharomycetaceae</taxon>
        <taxon>Kluyveromyces</taxon>
    </lineage>
</organism>
<keyword evidence="1" id="KW-0378">Hydrolase</keyword>
<dbReference type="InterPro" id="IPR029033">
    <property type="entry name" value="His_PPase_superfam"/>
</dbReference>
<evidence type="ECO:0000313" key="2">
    <source>
        <dbReference type="EMBL" id="QGN13914.1"/>
    </source>
</evidence>
<dbReference type="Pfam" id="PF00300">
    <property type="entry name" value="His_Phos_1"/>
    <property type="match status" value="1"/>
</dbReference>
<dbReference type="EMBL" id="CP015054">
    <property type="protein sequence ID" value="QGN13914.1"/>
    <property type="molecule type" value="Genomic_DNA"/>
</dbReference>
<dbReference type="InterPro" id="IPR051695">
    <property type="entry name" value="Phosphoglycerate_Mutase"/>
</dbReference>
<dbReference type="SMART" id="SM00855">
    <property type="entry name" value="PGAM"/>
    <property type="match status" value="1"/>
</dbReference>
<evidence type="ECO:0000313" key="3">
    <source>
        <dbReference type="Proteomes" id="UP000422736"/>
    </source>
</evidence>
<dbReference type="InterPro" id="IPR013078">
    <property type="entry name" value="His_Pase_superF_clade-1"/>
</dbReference>
<accession>A0ABX6EQD5</accession>
<proteinExistence type="predicted"/>
<dbReference type="PANTHER" id="PTHR46517:SF1">
    <property type="entry name" value="FRUCTOSE-2,6-BISPHOSPHATASE TIGAR"/>
    <property type="match status" value="1"/>
</dbReference>
<reference evidence="2 3" key="1">
    <citation type="submission" date="2016-03" db="EMBL/GenBank/DDBJ databases">
        <title>How can Kluyveromyces marxianus grow so fast - potential evolutionary course in Saccharomyces Complex revealed by comparative genomics.</title>
        <authorList>
            <person name="Mo W."/>
            <person name="Lu W."/>
            <person name="Yang X."/>
            <person name="Qi J."/>
            <person name="Lv H."/>
        </authorList>
    </citation>
    <scope>NUCLEOTIDE SEQUENCE [LARGE SCALE GENOMIC DNA]</scope>
    <source>
        <strain evidence="2 3">FIM1</strain>
    </source>
</reference>
<keyword evidence="3" id="KW-1185">Reference proteome</keyword>
<gene>
    <name evidence="2" type="ORF">FIM1_562</name>
</gene>
<reference evidence="2 3" key="2">
    <citation type="submission" date="2019-11" db="EMBL/GenBank/DDBJ databases">
        <authorList>
            <person name="Lu H."/>
        </authorList>
    </citation>
    <scope>NUCLEOTIDE SEQUENCE [LARGE SCALE GENOMIC DNA]</scope>
    <source>
        <strain evidence="2 3">FIM1</strain>
    </source>
</reference>
<dbReference type="Gene3D" id="3.40.50.1240">
    <property type="entry name" value="Phosphoglycerate mutase-like"/>
    <property type="match status" value="1"/>
</dbReference>
<name>A0ABX6EQD5_KLUMA</name>
<dbReference type="Proteomes" id="UP000422736">
    <property type="component" value="Chromosome 1"/>
</dbReference>
<protein>
    <submittedName>
        <fullName evidence="2">Phosphoglycerate mutase YOR283W</fullName>
    </submittedName>
</protein>
<dbReference type="SUPFAM" id="SSF53254">
    <property type="entry name" value="Phosphoglycerate mutase-like"/>
    <property type="match status" value="1"/>
</dbReference>
<dbReference type="CDD" id="cd07067">
    <property type="entry name" value="HP_PGM_like"/>
    <property type="match status" value="1"/>
</dbReference>
<dbReference type="PROSITE" id="PS00175">
    <property type="entry name" value="PG_MUTASE"/>
    <property type="match status" value="1"/>
</dbReference>
<dbReference type="InterPro" id="IPR001345">
    <property type="entry name" value="PG/BPGM_mutase_AS"/>
</dbReference>
<sequence>MTADIPFYCTNNDDNVLRLFVIRHGQTDSNLNKILQGHKDTELNATGREQASKLGEYLSKERDIHFDKIYSSDLQRCQQTVDSMLQHFEDRDRIEIVTTDKLRERCMGVIEGMYLRDAEAYAEKMGKPSFRDFGEDAHVFQERLSGVINDIVTKNAANKNLAVVSHGGAIRQILRLLNYDEQNASKIIVFNTSVTIIDYNKADHQFAVRRVGNTQHLGSGEFIVSDLNLR</sequence>